<evidence type="ECO:0000256" key="2">
    <source>
        <dbReference type="ARBA" id="ARBA00008066"/>
    </source>
</evidence>
<evidence type="ECO:0000313" key="8">
    <source>
        <dbReference type="EMBL" id="KAB8218543.1"/>
    </source>
</evidence>
<feature type="transmembrane region" description="Helical" evidence="6">
    <location>
        <begin position="117"/>
        <end position="137"/>
    </location>
</feature>
<sequence length="417" mass="44333">MVLSHITISITSAFLPIYVGWLGTVALMMKTQFGLGVLSIPQILDSLGLIPGIICLLAVAIITTWSNYVIGTFKLRHPEVYAIDDAGELLFGRVGRKVLGVAVCSCGTSIGLNAVSAHGACTTVFVAVAAIASFGLASIRTLGEMKWAAWAGVASVFTAGSLVMMATIAVGLQERPPTAPKGGGPWVSDYKLVGNPSFTQAIMAVSSIVFAFAGTPGFFPIAAEMRDPSYHTRSLLICQSAITSIYIAIGTVIYYSCGSYVASQALGSAGTLIMKVAYGIALPGLIASTVIVFHQQWFSSKYIFIRILRGSEHLTANTFKHWATWLSCTFAITVSSYLIASGIPIFSNLVALIGALPGIFMSFQPMGGMWLYYNWKNGREQPSIKWILLSSWSILVIVSGKVTSGSSAWSCADNSNS</sequence>
<evidence type="ECO:0000256" key="1">
    <source>
        <dbReference type="ARBA" id="ARBA00004141"/>
    </source>
</evidence>
<evidence type="ECO:0000256" key="4">
    <source>
        <dbReference type="ARBA" id="ARBA00022989"/>
    </source>
</evidence>
<comment type="subcellular location">
    <subcellularLocation>
        <location evidence="1">Membrane</location>
        <topology evidence="1">Multi-pass membrane protein</topology>
    </subcellularLocation>
</comment>
<evidence type="ECO:0000313" key="9">
    <source>
        <dbReference type="Proteomes" id="UP000326799"/>
    </source>
</evidence>
<name>A0A5N6ENS7_9EURO</name>
<comment type="similarity">
    <text evidence="2">Belongs to the amino acid/polyamine transporter 2 family.</text>
</comment>
<feature type="transmembrane region" description="Helical" evidence="6">
    <location>
        <begin position="345"/>
        <end position="363"/>
    </location>
</feature>
<dbReference type="GO" id="GO:0016020">
    <property type="term" value="C:membrane"/>
    <property type="evidence" value="ECO:0007669"/>
    <property type="project" value="UniProtKB-SubCell"/>
</dbReference>
<dbReference type="AlphaFoldDB" id="A0A5N6ENS7"/>
<feature type="transmembrane region" description="Helical" evidence="6">
    <location>
        <begin position="235"/>
        <end position="256"/>
    </location>
</feature>
<protein>
    <submittedName>
        <fullName evidence="8">Transmembrane amino acid transporter protein-domain-containing protein</fullName>
    </submittedName>
</protein>
<feature type="transmembrane region" description="Helical" evidence="6">
    <location>
        <begin position="384"/>
        <end position="400"/>
    </location>
</feature>
<feature type="transmembrane region" description="Helical" evidence="6">
    <location>
        <begin position="276"/>
        <end position="298"/>
    </location>
</feature>
<reference evidence="8 9" key="1">
    <citation type="submission" date="2019-04" db="EMBL/GenBank/DDBJ databases">
        <title>Fungal friends and foes A comparative genomics study of 23 Aspergillus species from section Flavi.</title>
        <authorList>
            <consortium name="DOE Joint Genome Institute"/>
            <person name="Kjaerbolling I."/>
            <person name="Vesth T.C."/>
            <person name="Frisvad J.C."/>
            <person name="Nybo J.L."/>
            <person name="Theobald S."/>
            <person name="Kildgaard S."/>
            <person name="Petersen T.I."/>
            <person name="Kuo A."/>
            <person name="Sato A."/>
            <person name="Lyhne E.K."/>
            <person name="Kogle M.E."/>
            <person name="Wiebenga A."/>
            <person name="Kun R.S."/>
            <person name="Lubbers R.J."/>
            <person name="Makela M.R."/>
            <person name="Barry K."/>
            <person name="Chovatia M."/>
            <person name="Clum A."/>
            <person name="Daum C."/>
            <person name="Haridas S."/>
            <person name="He G."/>
            <person name="LaButti K."/>
            <person name="Lipzen A."/>
            <person name="Mondo S."/>
            <person name="Pangilinan J."/>
            <person name="Riley R."/>
            <person name="Salamov A."/>
            <person name="Simmons B.A."/>
            <person name="Magnuson J.K."/>
            <person name="Henrissat B."/>
            <person name="Mortensen U.H."/>
            <person name="Larsen T.O."/>
            <person name="De vries R.P."/>
            <person name="Grigoriev I.V."/>
            <person name="Machida M."/>
            <person name="Baker S.E."/>
            <person name="Andersen M.R."/>
        </authorList>
    </citation>
    <scope>NUCLEOTIDE SEQUENCE [LARGE SCALE GENOMIC DNA]</scope>
    <source>
        <strain evidence="8 9">CBS 126849</strain>
    </source>
</reference>
<evidence type="ECO:0000259" key="7">
    <source>
        <dbReference type="Pfam" id="PF01490"/>
    </source>
</evidence>
<feature type="transmembrane region" description="Helical" evidence="6">
    <location>
        <begin position="319"/>
        <end position="339"/>
    </location>
</feature>
<feature type="transmembrane region" description="Helical" evidence="6">
    <location>
        <begin position="149"/>
        <end position="172"/>
    </location>
</feature>
<organism evidence="8 9">
    <name type="scientific">Aspergillus novoparasiticus</name>
    <dbReference type="NCBI Taxonomy" id="986946"/>
    <lineage>
        <taxon>Eukaryota</taxon>
        <taxon>Fungi</taxon>
        <taxon>Dikarya</taxon>
        <taxon>Ascomycota</taxon>
        <taxon>Pezizomycotina</taxon>
        <taxon>Eurotiomycetes</taxon>
        <taxon>Eurotiomycetidae</taxon>
        <taxon>Eurotiales</taxon>
        <taxon>Aspergillaceae</taxon>
        <taxon>Aspergillus</taxon>
        <taxon>Aspergillus subgen. Circumdati</taxon>
    </lineage>
</organism>
<dbReference type="EMBL" id="ML733448">
    <property type="protein sequence ID" value="KAB8218543.1"/>
    <property type="molecule type" value="Genomic_DNA"/>
</dbReference>
<feature type="domain" description="Amino acid transporter transmembrane" evidence="7">
    <location>
        <begin position="20"/>
        <end position="377"/>
    </location>
</feature>
<accession>A0A5N6ENS7</accession>
<dbReference type="PANTHER" id="PTHR22950">
    <property type="entry name" value="AMINO ACID TRANSPORTER"/>
    <property type="match status" value="1"/>
</dbReference>
<proteinExistence type="inferred from homology"/>
<dbReference type="GO" id="GO:0015179">
    <property type="term" value="F:L-amino acid transmembrane transporter activity"/>
    <property type="evidence" value="ECO:0007669"/>
    <property type="project" value="TreeGrafter"/>
</dbReference>
<dbReference type="PANTHER" id="PTHR22950:SF683">
    <property type="entry name" value="AMINO ACID TRANSPORTER (EUROFUNG)"/>
    <property type="match status" value="1"/>
</dbReference>
<dbReference type="InterPro" id="IPR013057">
    <property type="entry name" value="AA_transpt_TM"/>
</dbReference>
<keyword evidence="3 6" id="KW-0812">Transmembrane</keyword>
<keyword evidence="4 6" id="KW-1133">Transmembrane helix</keyword>
<feature type="transmembrane region" description="Helical" evidence="6">
    <location>
        <begin position="201"/>
        <end position="223"/>
    </location>
</feature>
<evidence type="ECO:0000256" key="3">
    <source>
        <dbReference type="ARBA" id="ARBA00022692"/>
    </source>
</evidence>
<feature type="transmembrane region" description="Helical" evidence="6">
    <location>
        <begin position="49"/>
        <end position="70"/>
    </location>
</feature>
<keyword evidence="5 6" id="KW-0472">Membrane</keyword>
<evidence type="ECO:0000256" key="5">
    <source>
        <dbReference type="ARBA" id="ARBA00023136"/>
    </source>
</evidence>
<dbReference type="Pfam" id="PF01490">
    <property type="entry name" value="Aa_trans"/>
    <property type="match status" value="1"/>
</dbReference>
<dbReference type="Proteomes" id="UP000326799">
    <property type="component" value="Unassembled WGS sequence"/>
</dbReference>
<evidence type="ECO:0000256" key="6">
    <source>
        <dbReference type="SAM" id="Phobius"/>
    </source>
</evidence>
<keyword evidence="9" id="KW-1185">Reference proteome</keyword>
<feature type="transmembrane region" description="Helical" evidence="6">
    <location>
        <begin position="6"/>
        <end position="28"/>
    </location>
</feature>
<gene>
    <name evidence="8" type="ORF">BDV33DRAFT_192655</name>
</gene>